<dbReference type="FunFam" id="3.10.110.10:FF:000018">
    <property type="entry name" value="Ubiquitin-conjugating enzyme E2 G1"/>
    <property type="match status" value="1"/>
</dbReference>
<evidence type="ECO:0000256" key="3">
    <source>
        <dbReference type="ARBA" id="ARBA00022741"/>
    </source>
</evidence>
<comment type="function">
    <text evidence="6">Accepts ubiquitin from the E1 complex and catalyzes its covalent attachment to other proteins. In vitro catalyzes 'Lys-48'-, as well as 'Lys-63'-linked polyubiquitination. May be involved in degradation of muscle-specific proteins. Mediates polyubiquitination of CYP3A4.</text>
</comment>
<organism evidence="13 19">
    <name type="scientific">Rotaria sordida</name>
    <dbReference type="NCBI Taxonomy" id="392033"/>
    <lineage>
        <taxon>Eukaryota</taxon>
        <taxon>Metazoa</taxon>
        <taxon>Spiralia</taxon>
        <taxon>Gnathifera</taxon>
        <taxon>Rotifera</taxon>
        <taxon>Eurotatoria</taxon>
        <taxon>Bdelloidea</taxon>
        <taxon>Philodinida</taxon>
        <taxon>Philodinidae</taxon>
        <taxon>Rotaria</taxon>
    </lineage>
</organism>
<keyword evidence="5 8" id="KW-0067">ATP-binding</keyword>
<accession>A0A813YMQ2</accession>
<dbReference type="Proteomes" id="UP000663874">
    <property type="component" value="Unassembled WGS sequence"/>
</dbReference>
<reference evidence="13" key="1">
    <citation type="submission" date="2021-02" db="EMBL/GenBank/DDBJ databases">
        <authorList>
            <person name="Nowell W R."/>
        </authorList>
    </citation>
    <scope>NUCLEOTIDE SEQUENCE</scope>
</reference>
<comment type="caution">
    <text evidence="13">The sequence shown here is derived from an EMBL/GenBank/DDBJ whole genome shotgun (WGS) entry which is preliminary data.</text>
</comment>
<dbReference type="EMBL" id="CAJOAX010011704">
    <property type="protein sequence ID" value="CAF4098387.1"/>
    <property type="molecule type" value="Genomic_DNA"/>
</dbReference>
<gene>
    <name evidence="17" type="ORF">FNK824_LOCUS31387</name>
    <name evidence="15" type="ORF">JBS370_LOCUS6157</name>
    <name evidence="11" type="ORF">JXQ802_LOCUS6246</name>
    <name evidence="12" type="ORF">JXQ802_LOCUS6296</name>
    <name evidence="16" type="ORF">OTI717_LOCUS34022</name>
    <name evidence="10" type="ORF">RFH988_LOCUS4504</name>
    <name evidence="13" type="ORF">SEV965_LOCUS4894</name>
    <name evidence="14" type="ORF">ZHD862_LOCUS7410</name>
</gene>
<dbReference type="Pfam" id="PF00179">
    <property type="entry name" value="UQ_con"/>
    <property type="match status" value="1"/>
</dbReference>
<evidence type="ECO:0000313" key="14">
    <source>
        <dbReference type="EMBL" id="CAF0901503.1"/>
    </source>
</evidence>
<feature type="active site" description="Glycyl thioester intermediate" evidence="7">
    <location>
        <position position="88"/>
    </location>
</feature>
<dbReference type="Proteomes" id="UP000663836">
    <property type="component" value="Unassembled WGS sequence"/>
</dbReference>
<evidence type="ECO:0000313" key="15">
    <source>
        <dbReference type="EMBL" id="CAF3647467.1"/>
    </source>
</evidence>
<evidence type="ECO:0000313" key="18">
    <source>
        <dbReference type="Proteomes" id="UP000663870"/>
    </source>
</evidence>
<dbReference type="InterPro" id="IPR000608">
    <property type="entry name" value="UBC"/>
</dbReference>
<dbReference type="SMART" id="SM00212">
    <property type="entry name" value="UBCc"/>
    <property type="match status" value="1"/>
</dbReference>
<dbReference type="EMBL" id="CAJNOL010000099">
    <property type="protein sequence ID" value="CAF0843237.1"/>
    <property type="molecule type" value="Genomic_DNA"/>
</dbReference>
<evidence type="ECO:0000259" key="9">
    <source>
        <dbReference type="PROSITE" id="PS50127"/>
    </source>
</evidence>
<evidence type="ECO:0000256" key="5">
    <source>
        <dbReference type="ARBA" id="ARBA00022840"/>
    </source>
</evidence>
<dbReference type="InterPro" id="IPR050113">
    <property type="entry name" value="Ub_conjugating_enzyme"/>
</dbReference>
<evidence type="ECO:0000256" key="6">
    <source>
        <dbReference type="ARBA" id="ARBA00053162"/>
    </source>
</evidence>
<dbReference type="Proteomes" id="UP000663823">
    <property type="component" value="Unassembled WGS sequence"/>
</dbReference>
<evidence type="ECO:0000256" key="2">
    <source>
        <dbReference type="ARBA" id="ARBA00022679"/>
    </source>
</evidence>
<keyword evidence="3 8" id="KW-0547">Nucleotide-binding</keyword>
<evidence type="ECO:0000256" key="7">
    <source>
        <dbReference type="PROSITE-ProRule" id="PRU10133"/>
    </source>
</evidence>
<name>A0A813YMQ2_9BILA</name>
<evidence type="ECO:0000313" key="12">
    <source>
        <dbReference type="EMBL" id="CAF0843237.1"/>
    </source>
</evidence>
<evidence type="ECO:0000313" key="19">
    <source>
        <dbReference type="Proteomes" id="UP000663889"/>
    </source>
</evidence>
<dbReference type="InterPro" id="IPR023313">
    <property type="entry name" value="UBQ-conjugating_AS"/>
</dbReference>
<dbReference type="PROSITE" id="PS00183">
    <property type="entry name" value="UBC_1"/>
    <property type="match status" value="1"/>
</dbReference>
<dbReference type="GO" id="GO:0005524">
    <property type="term" value="F:ATP binding"/>
    <property type="evidence" value="ECO:0007669"/>
    <property type="project" value="UniProtKB-UniRule"/>
</dbReference>
<keyword evidence="4 8" id="KW-0833">Ubl conjugation pathway</keyword>
<dbReference type="Proteomes" id="UP000663882">
    <property type="component" value="Unassembled WGS sequence"/>
</dbReference>
<dbReference type="EC" id="2.3.2.23" evidence="1"/>
<evidence type="ECO:0000313" key="13">
    <source>
        <dbReference type="EMBL" id="CAF0886390.1"/>
    </source>
</evidence>
<dbReference type="PROSITE" id="PS50127">
    <property type="entry name" value="UBC_2"/>
    <property type="match status" value="1"/>
</dbReference>
<evidence type="ECO:0000256" key="1">
    <source>
        <dbReference type="ARBA" id="ARBA00012486"/>
    </source>
</evidence>
<keyword evidence="18" id="KW-1185">Reference proteome</keyword>
<dbReference type="CDD" id="cd23795">
    <property type="entry name" value="UBCc_UBE2G1"/>
    <property type="match status" value="1"/>
</dbReference>
<evidence type="ECO:0000313" key="16">
    <source>
        <dbReference type="EMBL" id="CAF4098387.1"/>
    </source>
</evidence>
<protein>
    <recommendedName>
        <fullName evidence="1">E2 ubiquitin-conjugating enzyme</fullName>
        <ecNumber evidence="1">2.3.2.23</ecNumber>
    </recommendedName>
</protein>
<evidence type="ECO:0000313" key="17">
    <source>
        <dbReference type="EMBL" id="CAF4100823.1"/>
    </source>
</evidence>
<dbReference type="EMBL" id="CAJNOL010000098">
    <property type="protein sequence ID" value="CAF0842242.1"/>
    <property type="molecule type" value="Genomic_DNA"/>
</dbReference>
<dbReference type="GO" id="GO:0032446">
    <property type="term" value="P:protein modification by small protein conjugation"/>
    <property type="evidence" value="ECO:0007669"/>
    <property type="project" value="UniProtKB-ARBA"/>
</dbReference>
<dbReference type="Proteomes" id="UP000663889">
    <property type="component" value="Unassembled WGS sequence"/>
</dbReference>
<dbReference type="PANTHER" id="PTHR24067">
    <property type="entry name" value="UBIQUITIN-CONJUGATING ENZYME E2"/>
    <property type="match status" value="1"/>
</dbReference>
<proteinExistence type="inferred from homology"/>
<dbReference type="Gene3D" id="3.10.110.10">
    <property type="entry name" value="Ubiquitin Conjugating Enzyme"/>
    <property type="match status" value="1"/>
</dbReference>
<dbReference type="Proteomes" id="UP000663870">
    <property type="component" value="Unassembled WGS sequence"/>
</dbReference>
<dbReference type="EMBL" id="CAJOBE010010127">
    <property type="protein sequence ID" value="CAF4100823.1"/>
    <property type="molecule type" value="Genomic_DNA"/>
</dbReference>
<evidence type="ECO:0000256" key="4">
    <source>
        <dbReference type="ARBA" id="ARBA00022786"/>
    </source>
</evidence>
<evidence type="ECO:0000256" key="8">
    <source>
        <dbReference type="RuleBase" id="RU362109"/>
    </source>
</evidence>
<sequence length="165" mass="18623">MDASALLLLKQLRELNRHPVEGISAGLIDESNPYAWNVILVGPADTFYEGGFFKARLDFPKEYPIKPPKMKFISEIWHPNIEKNGDVCISILHEPGVDQFGYENPSERWSPVQSVETILLSVLSMLSDPNCDSAANIDASVMWRDDRAAFKKKVSECVRKTLEDL</sequence>
<dbReference type="Proteomes" id="UP000663864">
    <property type="component" value="Unassembled WGS sequence"/>
</dbReference>
<dbReference type="EMBL" id="CAJNOT010000225">
    <property type="protein sequence ID" value="CAF0901503.1"/>
    <property type="molecule type" value="Genomic_DNA"/>
</dbReference>
<evidence type="ECO:0000313" key="11">
    <source>
        <dbReference type="EMBL" id="CAF0842242.1"/>
    </source>
</evidence>
<dbReference type="EMBL" id="CAJOBD010000333">
    <property type="protein sequence ID" value="CAF3647467.1"/>
    <property type="molecule type" value="Genomic_DNA"/>
</dbReference>
<dbReference type="OrthoDB" id="19692at2759"/>
<feature type="domain" description="UBC core" evidence="9">
    <location>
        <begin position="3"/>
        <end position="163"/>
    </location>
</feature>
<dbReference type="EMBL" id="CAJNOO010000118">
    <property type="protein sequence ID" value="CAF0812494.1"/>
    <property type="molecule type" value="Genomic_DNA"/>
</dbReference>
<dbReference type="AlphaFoldDB" id="A0A813YMQ2"/>
<dbReference type="SUPFAM" id="SSF54495">
    <property type="entry name" value="UBC-like"/>
    <property type="match status" value="1"/>
</dbReference>
<dbReference type="GO" id="GO:0061631">
    <property type="term" value="F:ubiquitin conjugating enzyme activity"/>
    <property type="evidence" value="ECO:0007669"/>
    <property type="project" value="UniProtKB-EC"/>
</dbReference>
<comment type="similarity">
    <text evidence="8">Belongs to the ubiquitin-conjugating enzyme family.</text>
</comment>
<keyword evidence="2" id="KW-0808">Transferase</keyword>
<dbReference type="EMBL" id="CAJNOU010000145">
    <property type="protein sequence ID" value="CAF0886390.1"/>
    <property type="molecule type" value="Genomic_DNA"/>
</dbReference>
<dbReference type="InterPro" id="IPR016135">
    <property type="entry name" value="UBQ-conjugating_enzyme/RWD"/>
</dbReference>
<evidence type="ECO:0000313" key="10">
    <source>
        <dbReference type="EMBL" id="CAF0812494.1"/>
    </source>
</evidence>